<dbReference type="GO" id="GO:0016758">
    <property type="term" value="F:hexosyltransferase activity"/>
    <property type="evidence" value="ECO:0007669"/>
    <property type="project" value="InterPro"/>
</dbReference>
<dbReference type="GO" id="GO:0000139">
    <property type="term" value="C:Golgi membrane"/>
    <property type="evidence" value="ECO:0007669"/>
    <property type="project" value="UniProtKB-SubCell"/>
</dbReference>
<keyword evidence="5 10" id="KW-0812">Transmembrane</keyword>
<keyword evidence="9 10" id="KW-0472">Membrane</keyword>
<dbReference type="PANTHER" id="PTHR11214">
    <property type="entry name" value="BETA-1,3-N-ACETYLGLUCOSAMINYLTRANSFERASE"/>
    <property type="match status" value="1"/>
</dbReference>
<evidence type="ECO:0000313" key="11">
    <source>
        <dbReference type="EnsemblMetazoa" id="SCAU015311-PA"/>
    </source>
</evidence>
<dbReference type="VEuPathDB" id="VectorBase:SCAU015311"/>
<evidence type="ECO:0000256" key="1">
    <source>
        <dbReference type="ARBA" id="ARBA00004323"/>
    </source>
</evidence>
<dbReference type="STRING" id="35570.A0A1I8QA81"/>
<dbReference type="Pfam" id="PF01762">
    <property type="entry name" value="Galactosyl_T"/>
    <property type="match status" value="1"/>
</dbReference>
<name>A0A1I8QA81_STOCA</name>
<keyword evidence="6 10" id="KW-0735">Signal-anchor</keyword>
<dbReference type="EC" id="2.4.1.-" evidence="10"/>
<evidence type="ECO:0000256" key="4">
    <source>
        <dbReference type="ARBA" id="ARBA00022679"/>
    </source>
</evidence>
<protein>
    <recommendedName>
        <fullName evidence="10">Hexosyltransferase</fullName>
        <ecNumber evidence="10">2.4.1.-</ecNumber>
    </recommendedName>
</protein>
<keyword evidence="4" id="KW-0808">Transferase</keyword>
<evidence type="ECO:0000256" key="8">
    <source>
        <dbReference type="ARBA" id="ARBA00023034"/>
    </source>
</evidence>
<proteinExistence type="inferred from homology"/>
<dbReference type="Proteomes" id="UP000095300">
    <property type="component" value="Unassembled WGS sequence"/>
</dbReference>
<feature type="transmembrane region" description="Helical" evidence="10">
    <location>
        <begin position="7"/>
        <end position="25"/>
    </location>
</feature>
<accession>A0A1I8QA81</accession>
<comment type="subcellular location">
    <subcellularLocation>
        <location evidence="1 10">Golgi apparatus membrane</location>
        <topology evidence="1 10">Single-pass type II membrane protein</topology>
    </subcellularLocation>
</comment>
<organism evidence="11 12">
    <name type="scientific">Stomoxys calcitrans</name>
    <name type="common">Stable fly</name>
    <name type="synonym">Conops calcitrans</name>
    <dbReference type="NCBI Taxonomy" id="35570"/>
    <lineage>
        <taxon>Eukaryota</taxon>
        <taxon>Metazoa</taxon>
        <taxon>Ecdysozoa</taxon>
        <taxon>Arthropoda</taxon>
        <taxon>Hexapoda</taxon>
        <taxon>Insecta</taxon>
        <taxon>Pterygota</taxon>
        <taxon>Neoptera</taxon>
        <taxon>Endopterygota</taxon>
        <taxon>Diptera</taxon>
        <taxon>Brachycera</taxon>
        <taxon>Muscomorpha</taxon>
        <taxon>Muscoidea</taxon>
        <taxon>Muscidae</taxon>
        <taxon>Stomoxys</taxon>
    </lineage>
</organism>
<dbReference type="OrthoDB" id="2139606at2759"/>
<evidence type="ECO:0000256" key="6">
    <source>
        <dbReference type="ARBA" id="ARBA00022968"/>
    </source>
</evidence>
<dbReference type="EnsemblMetazoa" id="SCAU015311-RA">
    <property type="protein sequence ID" value="SCAU015311-PA"/>
    <property type="gene ID" value="SCAU015311"/>
</dbReference>
<dbReference type="KEGG" id="scac:106082924"/>
<dbReference type="InterPro" id="IPR002659">
    <property type="entry name" value="Glyco_trans_31"/>
</dbReference>
<dbReference type="FunFam" id="3.90.550.50:FF:000028">
    <property type="entry name" value="Hexosyltransferase"/>
    <property type="match status" value="1"/>
</dbReference>
<dbReference type="PANTHER" id="PTHR11214:SF235">
    <property type="entry name" value="HEXOSYLTRANSFERASE"/>
    <property type="match status" value="1"/>
</dbReference>
<keyword evidence="8 10" id="KW-0333">Golgi apparatus</keyword>
<evidence type="ECO:0000256" key="5">
    <source>
        <dbReference type="ARBA" id="ARBA00022692"/>
    </source>
</evidence>
<comment type="similarity">
    <text evidence="2 10">Belongs to the glycosyltransferase 31 family.</text>
</comment>
<dbReference type="AlphaFoldDB" id="A0A1I8QA81"/>
<keyword evidence="7 10" id="KW-1133">Transmembrane helix</keyword>
<keyword evidence="3 10" id="KW-0328">Glycosyltransferase</keyword>
<gene>
    <name evidence="11" type="primary">106082924</name>
</gene>
<evidence type="ECO:0000256" key="9">
    <source>
        <dbReference type="ARBA" id="ARBA00023136"/>
    </source>
</evidence>
<reference evidence="11" key="1">
    <citation type="submission" date="2020-05" db="UniProtKB">
        <authorList>
            <consortium name="EnsemblMetazoa"/>
        </authorList>
    </citation>
    <scope>IDENTIFICATION</scope>
    <source>
        <strain evidence="11">USDA</strain>
    </source>
</reference>
<evidence type="ECO:0000256" key="10">
    <source>
        <dbReference type="RuleBase" id="RU363063"/>
    </source>
</evidence>
<sequence>MRLRRIIWKLILIIAAFLIALVIVLNNTENTTNSDEFLTILRNTKEDNVVVTPGEPPPKMHLLDERKPKPAKAQERQLLNLTNFEYMVDNYSCENYKKELMAIIIVTSYVGHDELRSAHRNAISQAKLSEMGMQRVFLLASIPRREHFITQSQIFNEQQRFGDLLQGNFLEAYRNLSYKHIMGLEWAARRCSKAKFIIKIDDDIVYDVFHLKRYLESLELENHELTTSNALLAGYILDEKPVIRNEQNKWYVSPEEYNFNVYPSYLSGWLYVTNPKTALRLVDQAYNTPIFWIDDTWVTGILREPLHIPLQRLNSWFSANPDFLQCCVRDLKKANAMECEFYVGPNGGEAKLLIEFLHNVEKCYYDECLKRPKEQSIKNTCVGAVKRILPDHGNAEIKMVSLGR</sequence>
<evidence type="ECO:0000256" key="2">
    <source>
        <dbReference type="ARBA" id="ARBA00008661"/>
    </source>
</evidence>
<evidence type="ECO:0000256" key="7">
    <source>
        <dbReference type="ARBA" id="ARBA00022989"/>
    </source>
</evidence>
<keyword evidence="12" id="KW-1185">Reference proteome</keyword>
<evidence type="ECO:0000313" key="12">
    <source>
        <dbReference type="Proteomes" id="UP000095300"/>
    </source>
</evidence>
<evidence type="ECO:0000256" key="3">
    <source>
        <dbReference type="ARBA" id="ARBA00022676"/>
    </source>
</evidence>
<dbReference type="Gene3D" id="3.90.550.50">
    <property type="match status" value="1"/>
</dbReference>
<dbReference type="GO" id="GO:0006493">
    <property type="term" value="P:protein O-linked glycosylation"/>
    <property type="evidence" value="ECO:0007669"/>
    <property type="project" value="TreeGrafter"/>
</dbReference>